<dbReference type="EMBL" id="CM008049">
    <property type="protein sequence ID" value="PAN25473.2"/>
    <property type="molecule type" value="Genomic_DNA"/>
</dbReference>
<name>A0A2S3HLA9_9POAL</name>
<protein>
    <recommendedName>
        <fullName evidence="3">Transposase (putative) gypsy type domain-containing protein</fullName>
    </recommendedName>
</protein>
<feature type="coiled-coil region" evidence="1">
    <location>
        <begin position="529"/>
        <end position="633"/>
    </location>
</feature>
<accession>A0A2S3HLA9</accession>
<dbReference type="InterPro" id="IPR007321">
    <property type="entry name" value="Transposase_28"/>
</dbReference>
<feature type="domain" description="Transposase (putative) gypsy type" evidence="3">
    <location>
        <begin position="46"/>
        <end position="98"/>
    </location>
</feature>
<dbReference type="Pfam" id="PF04195">
    <property type="entry name" value="Transposase_28"/>
    <property type="match status" value="1"/>
</dbReference>
<reference evidence="4" key="1">
    <citation type="submission" date="2018-04" db="EMBL/GenBank/DDBJ databases">
        <title>WGS assembly of Panicum hallii.</title>
        <authorList>
            <person name="Lovell J."/>
            <person name="Jenkins J."/>
            <person name="Lowry D."/>
            <person name="Mamidi S."/>
            <person name="Sreedasyam A."/>
            <person name="Weng X."/>
            <person name="Barry K."/>
            <person name="Bonette J."/>
            <person name="Campitelli B."/>
            <person name="Daum C."/>
            <person name="Gordon S."/>
            <person name="Gould B."/>
            <person name="Lipzen A."/>
            <person name="Macqueen A."/>
            <person name="Palacio-Mejia J."/>
            <person name="Plott C."/>
            <person name="Shakirov E."/>
            <person name="Shu S."/>
            <person name="Yoshinaga Y."/>
            <person name="Zane M."/>
            <person name="Rokhsar D."/>
            <person name="Grimwood J."/>
            <person name="Schmutz J."/>
            <person name="Juenger T."/>
        </authorList>
    </citation>
    <scope>NUCLEOTIDE SEQUENCE [LARGE SCALE GENOMIC DNA]</scope>
    <source>
        <strain evidence="4">FIL2</strain>
    </source>
</reference>
<evidence type="ECO:0000256" key="1">
    <source>
        <dbReference type="SAM" id="Coils"/>
    </source>
</evidence>
<feature type="compositionally biased region" description="Basic and acidic residues" evidence="2">
    <location>
        <begin position="417"/>
        <end position="434"/>
    </location>
</feature>
<feature type="region of interest" description="Disordered" evidence="2">
    <location>
        <begin position="335"/>
        <end position="371"/>
    </location>
</feature>
<evidence type="ECO:0000313" key="4">
    <source>
        <dbReference type="EMBL" id="PAN25473.2"/>
    </source>
</evidence>
<dbReference type="AlphaFoldDB" id="A0A2S3HLA9"/>
<keyword evidence="1" id="KW-0175">Coiled coil</keyword>
<evidence type="ECO:0000259" key="3">
    <source>
        <dbReference type="Pfam" id="PF04195"/>
    </source>
</evidence>
<organism evidence="4">
    <name type="scientific">Panicum hallii</name>
    <dbReference type="NCBI Taxonomy" id="206008"/>
    <lineage>
        <taxon>Eukaryota</taxon>
        <taxon>Viridiplantae</taxon>
        <taxon>Streptophyta</taxon>
        <taxon>Embryophyta</taxon>
        <taxon>Tracheophyta</taxon>
        <taxon>Spermatophyta</taxon>
        <taxon>Magnoliopsida</taxon>
        <taxon>Liliopsida</taxon>
        <taxon>Poales</taxon>
        <taxon>Poaceae</taxon>
        <taxon>PACMAD clade</taxon>
        <taxon>Panicoideae</taxon>
        <taxon>Panicodae</taxon>
        <taxon>Paniceae</taxon>
        <taxon>Panicinae</taxon>
        <taxon>Panicum</taxon>
        <taxon>Panicum sect. Panicum</taxon>
    </lineage>
</organism>
<gene>
    <name evidence="4" type="ORF">PAHAL_4G252200</name>
</gene>
<proteinExistence type="predicted"/>
<feature type="compositionally biased region" description="Polar residues" evidence="2">
    <location>
        <begin position="309"/>
        <end position="318"/>
    </location>
</feature>
<evidence type="ECO:0000256" key="2">
    <source>
        <dbReference type="SAM" id="MobiDB-lite"/>
    </source>
</evidence>
<sequence length="758" mass="81468">MTASAIDSNRALDRLHDSGVIPSKTALGARHADGEFPPKPRDGEIVVFSAFFQRGFGLPPSDFFRGLLAFFGIQLVHLNPNSLLHIAVFVLCEAFIGPKSAAPRVFGGDGIQLKAGADYLSTSMKQSVKGWTKNWFYATNSTPPLPAFSAVPPVPADTWKSDPDRASADQVKDLQTWISCLKAQGLTAQHVAADFIRRRINPLQQRSRPAYEEEAPEAGYLTEDEVRAQMTALFQNFGDWPEGCQLEGYSASNPRTSADAVPRPPSTTEVAPRVTRARSLRPRTAASESSAPNPAAEGGQGASRRAPSPTDQSATQVQADPEDQLTLAARRAIAEGKRPAPDSSRADVCLQSPTGSGEPVRRKKRRYAIGNQPPVTVDAAVLAGAVPASNKLTQAAAEQGPLPASEREGVPHTPSSDSEKTRSDIPAPDPEHVEAATSGRSPQRQMEESASLILPQPAEGGVPPAVDEGVPQTADAGQSSTEGRSGLSLLQDVEAVFFARMADVTDIGWQLVSAAASAINVADTCHHRASKLDDLMSKLEEELATAKAELAEKTSQLAATKVDRDFALKTLDQLKVQADALKKENTVLLDKHEELRIKARADELGAQRAEEAKNQLLRQLGEANQNTARVTRELAGLVSEDYKRRQAEGEVTLTQLGDAVRRVATKLELANSDSKEPLALLGEFPASIDTFAKKKKTEGCQLALAASSSHYPLADFSRVATGFASTMTQEAAEELWFRMEDPAKLLAEKLDVEESDSE</sequence>
<dbReference type="PANTHER" id="PTHR33026:SF7">
    <property type="entry name" value="OS03G0100275 PROTEIN"/>
    <property type="match status" value="1"/>
</dbReference>
<dbReference type="Gramene" id="PAN25473">
    <property type="protein sequence ID" value="PAN25473"/>
    <property type="gene ID" value="PAHAL_4G252200"/>
</dbReference>
<feature type="region of interest" description="Disordered" evidence="2">
    <location>
        <begin position="245"/>
        <end position="323"/>
    </location>
</feature>
<feature type="region of interest" description="Disordered" evidence="2">
    <location>
        <begin position="394"/>
        <end position="485"/>
    </location>
</feature>
<dbReference type="Proteomes" id="UP000243499">
    <property type="component" value="Chromosome 4"/>
</dbReference>
<dbReference type="PANTHER" id="PTHR33026">
    <property type="entry name" value="OS06G0360600 PROTEIN"/>
    <property type="match status" value="1"/>
</dbReference>
<feature type="compositionally biased region" description="Low complexity" evidence="2">
    <location>
        <begin position="285"/>
        <end position="297"/>
    </location>
</feature>